<gene>
    <name evidence="1" type="ORF">B0H63DRAFT_399348</name>
</gene>
<dbReference type="AlphaFoldDB" id="A0AAE0N8H2"/>
<reference evidence="1" key="1">
    <citation type="journal article" date="2023" name="Mol. Phylogenet. Evol.">
        <title>Genome-scale phylogeny and comparative genomics of the fungal order Sordariales.</title>
        <authorList>
            <person name="Hensen N."/>
            <person name="Bonometti L."/>
            <person name="Westerberg I."/>
            <person name="Brannstrom I.O."/>
            <person name="Guillou S."/>
            <person name="Cros-Aarteil S."/>
            <person name="Calhoun S."/>
            <person name="Haridas S."/>
            <person name="Kuo A."/>
            <person name="Mondo S."/>
            <person name="Pangilinan J."/>
            <person name="Riley R."/>
            <person name="LaButti K."/>
            <person name="Andreopoulos B."/>
            <person name="Lipzen A."/>
            <person name="Chen C."/>
            <person name="Yan M."/>
            <person name="Daum C."/>
            <person name="Ng V."/>
            <person name="Clum A."/>
            <person name="Steindorff A."/>
            <person name="Ohm R.A."/>
            <person name="Martin F."/>
            <person name="Silar P."/>
            <person name="Natvig D.O."/>
            <person name="Lalanne C."/>
            <person name="Gautier V."/>
            <person name="Ament-Velasquez S.L."/>
            <person name="Kruys A."/>
            <person name="Hutchinson M.I."/>
            <person name="Powell A.J."/>
            <person name="Barry K."/>
            <person name="Miller A.N."/>
            <person name="Grigoriev I.V."/>
            <person name="Debuchy R."/>
            <person name="Gladieux P."/>
            <person name="Hiltunen Thoren M."/>
            <person name="Johannesson H."/>
        </authorList>
    </citation>
    <scope>NUCLEOTIDE SEQUENCE</scope>
    <source>
        <strain evidence="1">CBS 232.78</strain>
    </source>
</reference>
<sequence>IRIIYVTWGITNEELASLLPAIVRGFKYGKDEVWKVGRDMGVVKLPCGTVVTAMGRMLMRNKWNTALYGRFNDSQRTAIPQAHFHKCRPSAFWAGSTDLVDYLKTRGIKTLLFAGVQLYVEPSMLDAINLGS</sequence>
<organism evidence="1 2">
    <name type="scientific">Podospora didyma</name>
    <dbReference type="NCBI Taxonomy" id="330526"/>
    <lineage>
        <taxon>Eukaryota</taxon>
        <taxon>Fungi</taxon>
        <taxon>Dikarya</taxon>
        <taxon>Ascomycota</taxon>
        <taxon>Pezizomycotina</taxon>
        <taxon>Sordariomycetes</taxon>
        <taxon>Sordariomycetidae</taxon>
        <taxon>Sordariales</taxon>
        <taxon>Podosporaceae</taxon>
        <taxon>Podospora</taxon>
    </lineage>
</organism>
<reference evidence="1" key="2">
    <citation type="submission" date="2023-06" db="EMBL/GenBank/DDBJ databases">
        <authorList>
            <consortium name="Lawrence Berkeley National Laboratory"/>
            <person name="Haridas S."/>
            <person name="Hensen N."/>
            <person name="Bonometti L."/>
            <person name="Westerberg I."/>
            <person name="Brannstrom I.O."/>
            <person name="Guillou S."/>
            <person name="Cros-Aarteil S."/>
            <person name="Calhoun S."/>
            <person name="Kuo A."/>
            <person name="Mondo S."/>
            <person name="Pangilinan J."/>
            <person name="Riley R."/>
            <person name="LaButti K."/>
            <person name="Andreopoulos B."/>
            <person name="Lipzen A."/>
            <person name="Chen C."/>
            <person name="Yanf M."/>
            <person name="Daum C."/>
            <person name="Ng V."/>
            <person name="Clum A."/>
            <person name="Steindorff A."/>
            <person name="Ohm R."/>
            <person name="Martin F."/>
            <person name="Silar P."/>
            <person name="Natvig D."/>
            <person name="Lalanne C."/>
            <person name="Gautier V."/>
            <person name="Ament-velasquez S.L."/>
            <person name="Kruys A."/>
            <person name="Hutchinson M.I."/>
            <person name="Powell A.J."/>
            <person name="Barry K."/>
            <person name="Miller A.N."/>
            <person name="Grigoriev I.V."/>
            <person name="Debuchy R."/>
            <person name="Gladieux P."/>
            <person name="Thoren M.H."/>
            <person name="Johannesson H."/>
        </authorList>
    </citation>
    <scope>NUCLEOTIDE SEQUENCE</scope>
    <source>
        <strain evidence="1">CBS 232.78</strain>
    </source>
</reference>
<protein>
    <submittedName>
        <fullName evidence="1">Uncharacterized protein</fullName>
    </submittedName>
</protein>
<dbReference type="EMBL" id="JAULSW010000007">
    <property type="protein sequence ID" value="KAK3374681.1"/>
    <property type="molecule type" value="Genomic_DNA"/>
</dbReference>
<dbReference type="SUPFAM" id="SSF52499">
    <property type="entry name" value="Isochorismatase-like hydrolases"/>
    <property type="match status" value="1"/>
</dbReference>
<evidence type="ECO:0000313" key="2">
    <source>
        <dbReference type="Proteomes" id="UP001285441"/>
    </source>
</evidence>
<dbReference type="Proteomes" id="UP001285441">
    <property type="component" value="Unassembled WGS sequence"/>
</dbReference>
<accession>A0AAE0N8H2</accession>
<evidence type="ECO:0000313" key="1">
    <source>
        <dbReference type="EMBL" id="KAK3374681.1"/>
    </source>
</evidence>
<dbReference type="InterPro" id="IPR036380">
    <property type="entry name" value="Isochorismatase-like_sf"/>
</dbReference>
<name>A0AAE0N8H2_9PEZI</name>
<comment type="caution">
    <text evidence="1">The sequence shown here is derived from an EMBL/GenBank/DDBJ whole genome shotgun (WGS) entry which is preliminary data.</text>
</comment>
<feature type="non-terminal residue" evidence="1">
    <location>
        <position position="132"/>
    </location>
</feature>
<proteinExistence type="predicted"/>
<dbReference type="Gene3D" id="3.40.50.850">
    <property type="entry name" value="Isochorismatase-like"/>
    <property type="match status" value="1"/>
</dbReference>
<keyword evidence="2" id="KW-1185">Reference proteome</keyword>